<evidence type="ECO:0000313" key="3">
    <source>
        <dbReference type="EMBL" id="MCW3170029.1"/>
    </source>
</evidence>
<feature type="transmembrane region" description="Helical" evidence="2">
    <location>
        <begin position="35"/>
        <end position="52"/>
    </location>
</feature>
<feature type="transmembrane region" description="Helical" evidence="2">
    <location>
        <begin position="82"/>
        <end position="104"/>
    </location>
</feature>
<evidence type="ECO:0000256" key="2">
    <source>
        <dbReference type="SAM" id="Phobius"/>
    </source>
</evidence>
<keyword evidence="2" id="KW-0812">Transmembrane</keyword>
<gene>
    <name evidence="3" type="ORF">OMO38_16005</name>
</gene>
<sequence length="109" mass="11968">MSENRPEKFTPENPQTGHTNTQTIIIRQDESKTNGIGIAGFIISLIGLFVSWIPFFGWSIWFVGLVLSFIGLFRAPRGLAIAGLVISFIGVIILILFVSAIFVASEMNP</sequence>
<dbReference type="RefSeq" id="WP_264751195.1">
    <property type="nucleotide sequence ID" value="NZ_JAPDHW010000013.1"/>
</dbReference>
<evidence type="ECO:0000256" key="1">
    <source>
        <dbReference type="SAM" id="MobiDB-lite"/>
    </source>
</evidence>
<protein>
    <recommendedName>
        <fullName evidence="5">DUF4190 domain-containing protein</fullName>
    </recommendedName>
</protein>
<name>A0ABT3I1U0_9FLAO</name>
<dbReference type="Proteomes" id="UP001163731">
    <property type="component" value="Unassembled WGS sequence"/>
</dbReference>
<evidence type="ECO:0008006" key="5">
    <source>
        <dbReference type="Google" id="ProtNLM"/>
    </source>
</evidence>
<accession>A0ABT3I1U0</accession>
<keyword evidence="2" id="KW-0472">Membrane</keyword>
<keyword evidence="4" id="KW-1185">Reference proteome</keyword>
<evidence type="ECO:0000313" key="4">
    <source>
        <dbReference type="Proteomes" id="UP001163731"/>
    </source>
</evidence>
<keyword evidence="2" id="KW-1133">Transmembrane helix</keyword>
<comment type="caution">
    <text evidence="3">The sequence shown here is derived from an EMBL/GenBank/DDBJ whole genome shotgun (WGS) entry which is preliminary data.</text>
</comment>
<feature type="transmembrane region" description="Helical" evidence="2">
    <location>
        <begin position="58"/>
        <end position="75"/>
    </location>
</feature>
<feature type="compositionally biased region" description="Basic and acidic residues" evidence="1">
    <location>
        <begin position="1"/>
        <end position="10"/>
    </location>
</feature>
<organism evidence="3 4">
    <name type="scientific">Chryseobacterium kimseyorum</name>
    <dbReference type="NCBI Taxonomy" id="2984028"/>
    <lineage>
        <taxon>Bacteria</taxon>
        <taxon>Pseudomonadati</taxon>
        <taxon>Bacteroidota</taxon>
        <taxon>Flavobacteriia</taxon>
        <taxon>Flavobacteriales</taxon>
        <taxon>Weeksellaceae</taxon>
        <taxon>Chryseobacterium group</taxon>
        <taxon>Chryseobacterium</taxon>
    </lineage>
</organism>
<feature type="region of interest" description="Disordered" evidence="1">
    <location>
        <begin position="1"/>
        <end position="20"/>
    </location>
</feature>
<proteinExistence type="predicted"/>
<reference evidence="3" key="1">
    <citation type="submission" date="2022-10" db="EMBL/GenBank/DDBJ databases">
        <title>Chryseobacterium babae sp. nov. isolated from the gut of the beetle Oryctes rhinoceros, and Chryseobacterium kimseyorum sp. nov., isolated from a stick insect rearing cage.</title>
        <authorList>
            <person name="Shelomi M."/>
            <person name="Han C.-J."/>
            <person name="Chen W.-M."/>
            <person name="Chen H.-K."/>
            <person name="Liaw S.-J."/>
            <person name="Muhle E."/>
            <person name="Clermont D."/>
        </authorList>
    </citation>
    <scope>NUCLEOTIDE SEQUENCE</scope>
    <source>
        <strain evidence="3">09-1422</strain>
    </source>
</reference>
<dbReference type="EMBL" id="JAPDHW010000013">
    <property type="protein sequence ID" value="MCW3170029.1"/>
    <property type="molecule type" value="Genomic_DNA"/>
</dbReference>